<dbReference type="EMBL" id="CP014796">
    <property type="protein sequence ID" value="APX24373.1"/>
    <property type="molecule type" value="Genomic_DNA"/>
</dbReference>
<dbReference type="GO" id="GO:0005886">
    <property type="term" value="C:plasma membrane"/>
    <property type="evidence" value="ECO:0007669"/>
    <property type="project" value="UniProtKB-SubCell"/>
</dbReference>
<feature type="transmembrane region" description="Helical" evidence="6">
    <location>
        <begin position="134"/>
        <end position="154"/>
    </location>
</feature>
<feature type="domain" description="Major facilitator superfamily (MFS) profile" evidence="7">
    <location>
        <begin position="10"/>
        <end position="384"/>
    </location>
</feature>
<keyword evidence="5 6" id="KW-0472">Membrane</keyword>
<proteinExistence type="predicted"/>
<dbReference type="InterPro" id="IPR020846">
    <property type="entry name" value="MFS_dom"/>
</dbReference>
<comment type="subcellular location">
    <subcellularLocation>
        <location evidence="1">Cell membrane</location>
        <topology evidence="1">Multi-pass membrane protein</topology>
    </subcellularLocation>
</comment>
<dbReference type="PANTHER" id="PTHR43124">
    <property type="entry name" value="PURINE EFFLUX PUMP PBUE"/>
    <property type="match status" value="1"/>
</dbReference>
<keyword evidence="3 6" id="KW-0812">Transmembrane</keyword>
<feature type="transmembrane region" description="Helical" evidence="6">
    <location>
        <begin position="48"/>
        <end position="68"/>
    </location>
</feature>
<feature type="transmembrane region" description="Helical" evidence="6">
    <location>
        <begin position="160"/>
        <end position="185"/>
    </location>
</feature>
<dbReference type="InterPro" id="IPR036259">
    <property type="entry name" value="MFS_trans_sf"/>
</dbReference>
<dbReference type="RefSeq" id="WP_076624247.1">
    <property type="nucleotide sequence ID" value="NZ_BMEW01000008.1"/>
</dbReference>
<feature type="transmembrane region" description="Helical" evidence="6">
    <location>
        <begin position="206"/>
        <end position="228"/>
    </location>
</feature>
<evidence type="ECO:0000256" key="3">
    <source>
        <dbReference type="ARBA" id="ARBA00022692"/>
    </source>
</evidence>
<dbReference type="KEGG" id="tpro:Ga0080559_TMP3577"/>
<accession>A0A1U7D8C0</accession>
<protein>
    <submittedName>
        <fullName evidence="8">MFS transporter, DHA1 family, arabinose polymer transporter</fullName>
    </submittedName>
</protein>
<feature type="transmembrane region" description="Helical" evidence="6">
    <location>
        <begin position="75"/>
        <end position="93"/>
    </location>
</feature>
<dbReference type="Pfam" id="PF07690">
    <property type="entry name" value="MFS_1"/>
    <property type="match status" value="1"/>
</dbReference>
<feature type="transmembrane region" description="Helical" evidence="6">
    <location>
        <begin position="360"/>
        <end position="381"/>
    </location>
</feature>
<keyword evidence="2" id="KW-1003">Cell membrane</keyword>
<dbReference type="PANTHER" id="PTHR43124:SF3">
    <property type="entry name" value="CHLORAMPHENICOL EFFLUX PUMP RV0191"/>
    <property type="match status" value="1"/>
</dbReference>
<feature type="transmembrane region" description="Helical" evidence="6">
    <location>
        <begin position="296"/>
        <end position="314"/>
    </location>
</feature>
<dbReference type="Proteomes" id="UP000186559">
    <property type="component" value="Chromosome"/>
</dbReference>
<evidence type="ECO:0000259" key="7">
    <source>
        <dbReference type="PROSITE" id="PS50850"/>
    </source>
</evidence>
<sequence length="393" mass="40155">MYTHARVRWTIVSLALGAFAIGVSEFAAMGLLPFYAADFGISEAEAGHAVSGYALGVVIGAPVLALIGAKFPKKYMLAGLIAAFGASNLLTAMAPGMSVLNGTRMLSGLPHGAYLGIATLLASDMLPVGRRAAGVAQVMLGLTLANVIGVPAAGYIGEAFGWRACFVLVTVIALFAAALLLWVAPYEAPDRETNPMDALRALKNRAIWLTLGIGAVGFGGIFAVYSYLSSALMDATTAPSWGIAMALSAFGIGASFGNAVAGRLASWSRFGGMLVLLTGMAVVPLLYTQVIGNWQLMGTTILMLGTTAGLVIPLQMRLIDVAGEAQELSAALNHAAFNLANALGPFLAGMTLQAGHGWEATGLVGSALAAGGILVLGIAFADAQRGDRPALAA</sequence>
<name>A0A1U7D8C0_9RHOB</name>
<dbReference type="OrthoDB" id="9788453at2"/>
<evidence type="ECO:0000313" key="9">
    <source>
        <dbReference type="Proteomes" id="UP000186559"/>
    </source>
</evidence>
<evidence type="ECO:0000256" key="6">
    <source>
        <dbReference type="SAM" id="Phobius"/>
    </source>
</evidence>
<evidence type="ECO:0000256" key="1">
    <source>
        <dbReference type="ARBA" id="ARBA00004651"/>
    </source>
</evidence>
<dbReference type="AlphaFoldDB" id="A0A1U7D8C0"/>
<dbReference type="PROSITE" id="PS50850">
    <property type="entry name" value="MFS"/>
    <property type="match status" value="1"/>
</dbReference>
<dbReference type="SUPFAM" id="SSF103473">
    <property type="entry name" value="MFS general substrate transporter"/>
    <property type="match status" value="1"/>
</dbReference>
<feature type="transmembrane region" description="Helical" evidence="6">
    <location>
        <begin position="273"/>
        <end position="290"/>
    </location>
</feature>
<evidence type="ECO:0000313" key="8">
    <source>
        <dbReference type="EMBL" id="APX24373.1"/>
    </source>
</evidence>
<dbReference type="Gene3D" id="1.20.1250.20">
    <property type="entry name" value="MFS general substrate transporter like domains"/>
    <property type="match status" value="1"/>
</dbReference>
<feature type="transmembrane region" description="Helical" evidence="6">
    <location>
        <begin position="12"/>
        <end position="36"/>
    </location>
</feature>
<keyword evidence="4 6" id="KW-1133">Transmembrane helix</keyword>
<organism evidence="8 9">
    <name type="scientific">Salipiger profundus</name>
    <dbReference type="NCBI Taxonomy" id="1229727"/>
    <lineage>
        <taxon>Bacteria</taxon>
        <taxon>Pseudomonadati</taxon>
        <taxon>Pseudomonadota</taxon>
        <taxon>Alphaproteobacteria</taxon>
        <taxon>Rhodobacterales</taxon>
        <taxon>Roseobacteraceae</taxon>
        <taxon>Salipiger</taxon>
    </lineage>
</organism>
<evidence type="ECO:0000256" key="4">
    <source>
        <dbReference type="ARBA" id="ARBA00022989"/>
    </source>
</evidence>
<dbReference type="CDD" id="cd17324">
    <property type="entry name" value="MFS_NepI_like"/>
    <property type="match status" value="1"/>
</dbReference>
<evidence type="ECO:0000256" key="5">
    <source>
        <dbReference type="ARBA" id="ARBA00023136"/>
    </source>
</evidence>
<feature type="transmembrane region" description="Helical" evidence="6">
    <location>
        <begin position="240"/>
        <end position="261"/>
    </location>
</feature>
<dbReference type="GO" id="GO:0022857">
    <property type="term" value="F:transmembrane transporter activity"/>
    <property type="evidence" value="ECO:0007669"/>
    <property type="project" value="InterPro"/>
</dbReference>
<gene>
    <name evidence="8" type="ORF">Ga0080559_TMP3577</name>
</gene>
<evidence type="ECO:0000256" key="2">
    <source>
        <dbReference type="ARBA" id="ARBA00022475"/>
    </source>
</evidence>
<keyword evidence="9" id="KW-1185">Reference proteome</keyword>
<dbReference type="InterPro" id="IPR011701">
    <property type="entry name" value="MFS"/>
</dbReference>
<reference evidence="8 9" key="1">
    <citation type="submission" date="2016-03" db="EMBL/GenBank/DDBJ databases">
        <title>Deep-sea bacteria in the southern Pacific.</title>
        <authorList>
            <person name="Tang K."/>
        </authorList>
    </citation>
    <scope>NUCLEOTIDE SEQUENCE [LARGE SCALE GENOMIC DNA]</scope>
    <source>
        <strain evidence="8 9">JLT2016</strain>
    </source>
</reference>
<dbReference type="InterPro" id="IPR050189">
    <property type="entry name" value="MFS_Efflux_Transporters"/>
</dbReference>
<dbReference type="STRING" id="1229727.Ga0080559_TMP3577"/>